<evidence type="ECO:0008006" key="3">
    <source>
        <dbReference type="Google" id="ProtNLM"/>
    </source>
</evidence>
<sequence length="312" mass="34223">MTSAPTAPLTVLVGRPRYEGANIRTWIGFKHFIYLVEEAVLQWLRDRGPGARDLFHDHGLGVEVVDCSVQLPAVLEVDDEVRVEVTGESGSRLAVQMTVHRDGREQLVLRGKVRIALVAEPAATASAPAPAHLADLVVPTVGAAGVLARPDHRPIGAGETVADVLAPAWSNAFLWSWRAPYFYCHFSDRVQHSGYVRALEEVVDRFLAARGISVGRLVRERSWIPVVSRARVRLVEAARMEEEVHTVLTVTDVLRGVMFDARMDCYVRRDDRLVHTATASILHGYAISAGPRAGELAEFDDEVLRALSGTAA</sequence>
<name>A0A2W2GBN0_9ACTN</name>
<dbReference type="Proteomes" id="UP000248924">
    <property type="component" value="Unassembled WGS sequence"/>
</dbReference>
<dbReference type="EMBL" id="POTY01000003">
    <property type="protein sequence ID" value="PZG24174.1"/>
    <property type="molecule type" value="Genomic_DNA"/>
</dbReference>
<dbReference type="Pfam" id="PF13279">
    <property type="entry name" value="4HBT_2"/>
    <property type="match status" value="1"/>
</dbReference>
<dbReference type="RefSeq" id="WP_111211880.1">
    <property type="nucleotide sequence ID" value="NZ_POTY01000003.1"/>
</dbReference>
<dbReference type="SUPFAM" id="SSF54637">
    <property type="entry name" value="Thioesterase/thiol ester dehydrase-isomerase"/>
    <property type="match status" value="2"/>
</dbReference>
<protein>
    <recommendedName>
        <fullName evidence="3">Thioesterase</fullName>
    </recommendedName>
</protein>
<proteinExistence type="predicted"/>
<dbReference type="AlphaFoldDB" id="A0A2W2GBN0"/>
<dbReference type="OrthoDB" id="4556615at2"/>
<keyword evidence="2" id="KW-1185">Reference proteome</keyword>
<organism evidence="1 2">
    <name type="scientific">Micromonospora craterilacus</name>
    <dbReference type="NCBI Taxonomy" id="1655439"/>
    <lineage>
        <taxon>Bacteria</taxon>
        <taxon>Bacillati</taxon>
        <taxon>Actinomycetota</taxon>
        <taxon>Actinomycetes</taxon>
        <taxon>Micromonosporales</taxon>
        <taxon>Micromonosporaceae</taxon>
        <taxon>Micromonospora</taxon>
    </lineage>
</organism>
<dbReference type="InterPro" id="IPR029069">
    <property type="entry name" value="HotDog_dom_sf"/>
</dbReference>
<reference evidence="1 2" key="1">
    <citation type="submission" date="2018-01" db="EMBL/GenBank/DDBJ databases">
        <title>Draft genome sequence of Jishengella sp. NA12.</title>
        <authorList>
            <person name="Sahin N."/>
            <person name="Ay H."/>
            <person name="Saygin H."/>
        </authorList>
    </citation>
    <scope>NUCLEOTIDE SEQUENCE [LARGE SCALE GENOMIC DNA]</scope>
    <source>
        <strain evidence="1 2">NA12</strain>
    </source>
</reference>
<evidence type="ECO:0000313" key="2">
    <source>
        <dbReference type="Proteomes" id="UP000248924"/>
    </source>
</evidence>
<accession>A0A2W2GBN0</accession>
<gene>
    <name evidence="1" type="ORF">C1I95_01295</name>
</gene>
<comment type="caution">
    <text evidence="1">The sequence shown here is derived from an EMBL/GenBank/DDBJ whole genome shotgun (WGS) entry which is preliminary data.</text>
</comment>
<evidence type="ECO:0000313" key="1">
    <source>
        <dbReference type="EMBL" id="PZG24174.1"/>
    </source>
</evidence>
<dbReference type="Gene3D" id="3.10.129.10">
    <property type="entry name" value="Hotdog Thioesterase"/>
    <property type="match status" value="2"/>
</dbReference>